<dbReference type="OMA" id="REWRNFH"/>
<keyword evidence="1" id="KW-0812">Transmembrane</keyword>
<sequence>MERIIDLMYILGCFGILIATIILIFMQKKVPKIFGHYSNPEWNFFLKRWYAERIVRKIKKDQDVLLKYEKNYDNEYPKLLPSSKSSESQFIYGCDMNGNYLLLKFTRFQHRIAELWLVLRLEDGTTFTLPEHPDTRVCNATPNKFEAHGLTLENLVPYSKWRIRFSGLLRRGVRREFSELINENELEFVRFNFFWNACSVPQHWPFDWSPKLMATALALEPWRDGNWKFMLNKADSGGYDQFGALKGRIFIQNNKIDFSSTQNPDENFTVLELNLPGIRQRRWGPSKTSHLHRTASFVGVLQDGTVFELGAFSSKTGLTHCQFGNFRTPYGKVFAIDWSDFHLSNFAENSSQLPSNSVINLKVNSEKYKLEIEFKNERQFPLMGGNPFDWLEHNVPIECKVNGMKGCGISIFWYPKRNENFLHYRDFLRVKRVFYRHDVETQKLFSLT</sequence>
<organism evidence="2">
    <name type="scientific">Culicoides sonorensis</name>
    <name type="common">Biting midge</name>
    <dbReference type="NCBI Taxonomy" id="179676"/>
    <lineage>
        <taxon>Eukaryota</taxon>
        <taxon>Metazoa</taxon>
        <taxon>Ecdysozoa</taxon>
        <taxon>Arthropoda</taxon>
        <taxon>Hexapoda</taxon>
        <taxon>Insecta</taxon>
        <taxon>Pterygota</taxon>
        <taxon>Neoptera</taxon>
        <taxon>Endopterygota</taxon>
        <taxon>Diptera</taxon>
        <taxon>Nematocera</taxon>
        <taxon>Chironomoidea</taxon>
        <taxon>Ceratopogonidae</taxon>
        <taxon>Ceratopogoninae</taxon>
        <taxon>Culicoides</taxon>
        <taxon>Monoculicoides</taxon>
    </lineage>
</organism>
<name>A0A336L3G2_CULSO</name>
<reference evidence="3" key="2">
    <citation type="submission" date="2018-07" db="EMBL/GenBank/DDBJ databases">
        <authorList>
            <person name="Quirk P.G."/>
            <person name="Krulwich T.A."/>
        </authorList>
    </citation>
    <scope>NUCLEOTIDE SEQUENCE</scope>
</reference>
<evidence type="ECO:0000313" key="3">
    <source>
        <dbReference type="EMBL" id="SSX31919.1"/>
    </source>
</evidence>
<reference evidence="2" key="1">
    <citation type="submission" date="2018-04" db="EMBL/GenBank/DDBJ databases">
        <authorList>
            <person name="Go L.Y."/>
            <person name="Mitchell J.A."/>
        </authorList>
    </citation>
    <scope>NUCLEOTIDE SEQUENCE</scope>
    <source>
        <tissue evidence="2">Whole organism</tissue>
    </source>
</reference>
<dbReference type="PANTHER" id="PTHR34717">
    <property type="entry name" value="EG:BACR7A4.20 PROTEIN"/>
    <property type="match status" value="1"/>
</dbReference>
<dbReference type="AlphaFoldDB" id="A0A336L3G2"/>
<dbReference type="EMBL" id="UFQT01001829">
    <property type="protein sequence ID" value="SSX31919.1"/>
    <property type="molecule type" value="Genomic_DNA"/>
</dbReference>
<accession>A0A336L3G2</accession>
<dbReference type="VEuPathDB" id="VectorBase:CSON004246"/>
<evidence type="ECO:0000313" key="2">
    <source>
        <dbReference type="EMBL" id="SSX12476.1"/>
    </source>
</evidence>
<dbReference type="PANTHER" id="PTHR34717:SF1">
    <property type="entry name" value="EG:BACR7A4.20 PROTEIN"/>
    <property type="match status" value="1"/>
</dbReference>
<evidence type="ECO:0000256" key="1">
    <source>
        <dbReference type="SAM" id="Phobius"/>
    </source>
</evidence>
<protein>
    <submittedName>
        <fullName evidence="2">CSON004246 protein</fullName>
    </submittedName>
</protein>
<proteinExistence type="predicted"/>
<keyword evidence="1" id="KW-1133">Transmembrane helix</keyword>
<dbReference type="EMBL" id="UFQS01001829">
    <property type="protein sequence ID" value="SSX12476.1"/>
    <property type="molecule type" value="Genomic_DNA"/>
</dbReference>
<gene>
    <name evidence="2" type="primary">CSON004246</name>
</gene>
<feature type="transmembrane region" description="Helical" evidence="1">
    <location>
        <begin position="7"/>
        <end position="26"/>
    </location>
</feature>
<keyword evidence="1" id="KW-0472">Membrane</keyword>